<dbReference type="OrthoDB" id="3238747at2"/>
<name>A0A242A906_9ENTE</name>
<proteinExistence type="predicted"/>
<keyword evidence="2" id="KW-1185">Reference proteome</keyword>
<sequence>MKIKEAVYDQQQLSLVLPDEAGRLAIMDEPTSIPKNSVILVIVSNQIVDVLDDRQFEAAKAATRVIILTPNWDMMAGYLVEYYRQKYQRSANKDQVIPSEQVKNIASCAGAFDQLLDWLGYSPRKEVEAVKKASKPGKPQHKWSKTLAERPFYVDYQGSKATVYWQKRNQVRIEKGAILSQELPLNKDGSIGFSARLAEKIRQDNQTAITGNQTTEDVILKSVNEMGMFLYYGNTNGWLVLKDDEDKTLNEWTV</sequence>
<dbReference type="EMBL" id="NGKU01000001">
    <property type="protein sequence ID" value="OTN77211.1"/>
    <property type="molecule type" value="Genomic_DNA"/>
</dbReference>
<reference evidence="1 2" key="1">
    <citation type="submission" date="2017-05" db="EMBL/GenBank/DDBJ databases">
        <title>The Genome Sequence of Enterococcus sp. 8G7_MSG3316.</title>
        <authorList>
            <consortium name="The Broad Institute Genomics Platform"/>
            <consortium name="The Broad Institute Genomic Center for Infectious Diseases"/>
            <person name="Earl A."/>
            <person name="Manson A."/>
            <person name="Schwartman J."/>
            <person name="Gilmore M."/>
            <person name="Abouelleil A."/>
            <person name="Cao P."/>
            <person name="Chapman S."/>
            <person name="Cusick C."/>
            <person name="Shea T."/>
            <person name="Young S."/>
            <person name="Neafsey D."/>
            <person name="Nusbaum C."/>
            <person name="Birren B."/>
        </authorList>
    </citation>
    <scope>NUCLEOTIDE SEQUENCE [LARGE SCALE GENOMIC DNA]</scope>
    <source>
        <strain evidence="1 2">8G7_MSG3316</strain>
    </source>
</reference>
<evidence type="ECO:0000313" key="1">
    <source>
        <dbReference type="EMBL" id="OTN77211.1"/>
    </source>
</evidence>
<dbReference type="AlphaFoldDB" id="A0A242A906"/>
<dbReference type="RefSeq" id="WP_086275265.1">
    <property type="nucleotide sequence ID" value="NZ_NGKU01000001.1"/>
</dbReference>
<evidence type="ECO:0000313" key="2">
    <source>
        <dbReference type="Proteomes" id="UP000195043"/>
    </source>
</evidence>
<dbReference type="STRING" id="1834191.A5886_002308"/>
<comment type="caution">
    <text evidence="1">The sequence shown here is derived from an EMBL/GenBank/DDBJ whole genome shotgun (WGS) entry which is preliminary data.</text>
</comment>
<organism evidence="1 2">
    <name type="scientific">Candidatus Enterococcus testudinis</name>
    <dbReference type="NCBI Taxonomy" id="1834191"/>
    <lineage>
        <taxon>Bacteria</taxon>
        <taxon>Bacillati</taxon>
        <taxon>Bacillota</taxon>
        <taxon>Bacilli</taxon>
        <taxon>Lactobacillales</taxon>
        <taxon>Enterococcaceae</taxon>
        <taxon>Enterococcus</taxon>
    </lineage>
</organism>
<accession>A0A242A906</accession>
<dbReference type="Proteomes" id="UP000195043">
    <property type="component" value="Unassembled WGS sequence"/>
</dbReference>
<protein>
    <submittedName>
        <fullName evidence="1">Uncharacterized protein</fullName>
    </submittedName>
</protein>
<gene>
    <name evidence="1" type="ORF">A5886_002308</name>
</gene>